<dbReference type="Gene3D" id="3.30.505.10">
    <property type="entry name" value="SH2 domain"/>
    <property type="match status" value="1"/>
</dbReference>
<gene>
    <name evidence="10" type="primary">LOC106811444</name>
</gene>
<dbReference type="GeneID" id="106811444"/>
<dbReference type="SMART" id="SM00969">
    <property type="entry name" value="SOCS_box"/>
    <property type="match status" value="1"/>
</dbReference>
<evidence type="ECO:0000256" key="5">
    <source>
        <dbReference type="PROSITE-ProRule" id="PRU00191"/>
    </source>
</evidence>
<feature type="compositionally biased region" description="Low complexity" evidence="6">
    <location>
        <begin position="43"/>
        <end position="55"/>
    </location>
</feature>
<dbReference type="PROSITE" id="PS50001">
    <property type="entry name" value="SH2"/>
    <property type="match status" value="1"/>
</dbReference>
<feature type="domain" description="SH2" evidence="7">
    <location>
        <begin position="330"/>
        <end position="425"/>
    </location>
</feature>
<feature type="region of interest" description="Disordered" evidence="6">
    <location>
        <begin position="1"/>
        <end position="27"/>
    </location>
</feature>
<feature type="region of interest" description="Disordered" evidence="6">
    <location>
        <begin position="43"/>
        <end position="66"/>
    </location>
</feature>
<feature type="region of interest" description="Disordered" evidence="6">
    <location>
        <begin position="188"/>
        <end position="224"/>
    </location>
</feature>
<sequence>MATPEDNDPGKAQGSGQQQLSDVEKTERGGLWWARRALWPPAADVPDAVSVASDSGHNSSRSEYADPATTCSAIWEMRTGSAPALAARPDAATARDGKESDQQVSVRRKFCTLSFGRRRGMDKGAAAAAATARADDGGKKRRRSWTLKFRNPFQLLTSSDANTEEAVCPAADSSCVCMSYTRKREQATTTATAAAAPPASILPAPPQERLGTPQEAGAARDEPRYQGAYEEWDFDDDERALQLMVDARRVAAASSTSASAAHYPRLLGGAAGSGDGAEVPSDIVVTSETRRTELTTINSEGRSVQRTVHTQVDYAHYLVPDLAKITSCGYYWGVMDRYEAERLLDSKPEGTFLLRDSAQDDFLFSVSFRRYGRSLHARVEQYKHRFSFDSHDPGVFASRTVVGLMEHYKEPSMCMFFEPLLTAPLNRPTPFSLQQHCRAVVASRTTYDGIGRLELPRTLKSYLKYYHYRDQVRIRRYES</sequence>
<name>A0ABM1EEC7_PRICU</name>
<dbReference type="PROSITE" id="PS50225">
    <property type="entry name" value="SOCS"/>
    <property type="match status" value="1"/>
</dbReference>
<keyword evidence="3" id="KW-0833">Ubl conjugation pathway</keyword>
<dbReference type="SMART" id="SM00252">
    <property type="entry name" value="SH2"/>
    <property type="match status" value="1"/>
</dbReference>
<evidence type="ECO:0000256" key="2">
    <source>
        <dbReference type="ARBA" id="ARBA00022700"/>
    </source>
</evidence>
<dbReference type="Pfam" id="PF00017">
    <property type="entry name" value="SH2"/>
    <property type="match status" value="1"/>
</dbReference>
<dbReference type="InterPro" id="IPR036860">
    <property type="entry name" value="SH2_dom_sf"/>
</dbReference>
<keyword evidence="4 5" id="KW-0727">SH2 domain</keyword>
<keyword evidence="2" id="KW-0734">Signal transduction inhibitor</keyword>
<dbReference type="SMART" id="SM00253">
    <property type="entry name" value="SOCS"/>
    <property type="match status" value="1"/>
</dbReference>
<dbReference type="SUPFAM" id="SSF55550">
    <property type="entry name" value="SH2 domain"/>
    <property type="match status" value="1"/>
</dbReference>
<evidence type="ECO:0000256" key="6">
    <source>
        <dbReference type="SAM" id="MobiDB-lite"/>
    </source>
</evidence>
<evidence type="ECO:0000256" key="1">
    <source>
        <dbReference type="ARBA" id="ARBA00022604"/>
    </source>
</evidence>
<evidence type="ECO:0000313" key="10">
    <source>
        <dbReference type="RefSeq" id="XP_014670548.1"/>
    </source>
</evidence>
<evidence type="ECO:0000256" key="3">
    <source>
        <dbReference type="ARBA" id="ARBA00022786"/>
    </source>
</evidence>
<dbReference type="PANTHER" id="PTHR10155:SF0">
    <property type="entry name" value="SUPPRESSOR OF CYTOKINE SIGNALING AT 36E, ISOFORM D"/>
    <property type="match status" value="1"/>
</dbReference>
<evidence type="ECO:0000256" key="4">
    <source>
        <dbReference type="ARBA" id="ARBA00022999"/>
    </source>
</evidence>
<evidence type="ECO:0000259" key="7">
    <source>
        <dbReference type="PROSITE" id="PS50001"/>
    </source>
</evidence>
<keyword evidence="9" id="KW-1185">Reference proteome</keyword>
<dbReference type="InterPro" id="IPR001496">
    <property type="entry name" value="SOCS_box"/>
</dbReference>
<organism evidence="9 10">
    <name type="scientific">Priapulus caudatus</name>
    <name type="common">Priapulid worm</name>
    <dbReference type="NCBI Taxonomy" id="37621"/>
    <lineage>
        <taxon>Eukaryota</taxon>
        <taxon>Metazoa</taxon>
        <taxon>Ecdysozoa</taxon>
        <taxon>Scalidophora</taxon>
        <taxon>Priapulida</taxon>
        <taxon>Priapulimorpha</taxon>
        <taxon>Priapulimorphida</taxon>
        <taxon>Priapulidae</taxon>
        <taxon>Priapulus</taxon>
    </lineage>
</organism>
<feature type="domain" description="SOCS box" evidence="8">
    <location>
        <begin position="420"/>
        <end position="469"/>
    </location>
</feature>
<proteinExistence type="predicted"/>
<dbReference type="Proteomes" id="UP000695022">
    <property type="component" value="Unplaced"/>
</dbReference>
<evidence type="ECO:0000259" key="8">
    <source>
        <dbReference type="PROSITE" id="PS50225"/>
    </source>
</evidence>
<dbReference type="RefSeq" id="XP_014670548.1">
    <property type="nucleotide sequence ID" value="XM_014815062.1"/>
</dbReference>
<dbReference type="InterPro" id="IPR036036">
    <property type="entry name" value="SOCS_box-like_dom_sf"/>
</dbReference>
<reference evidence="10" key="1">
    <citation type="submission" date="2025-08" db="UniProtKB">
        <authorList>
            <consortium name="RefSeq"/>
        </authorList>
    </citation>
    <scope>IDENTIFICATION</scope>
</reference>
<dbReference type="InterPro" id="IPR000980">
    <property type="entry name" value="SH2"/>
</dbReference>
<evidence type="ECO:0000313" key="9">
    <source>
        <dbReference type="Proteomes" id="UP000695022"/>
    </source>
</evidence>
<keyword evidence="1" id="KW-0341">Growth regulation</keyword>
<protein>
    <submittedName>
        <fullName evidence="10">Uncharacterized protein LOC106811444</fullName>
    </submittedName>
</protein>
<dbReference type="PANTHER" id="PTHR10155">
    <property type="entry name" value="PHOSPHATIDYLINOSITOL 3-KINASE REGULATORY SUBUNIT"/>
    <property type="match status" value="1"/>
</dbReference>
<feature type="compositionally biased region" description="Low complexity" evidence="6">
    <location>
        <begin position="188"/>
        <end position="202"/>
    </location>
</feature>
<dbReference type="Pfam" id="PF07525">
    <property type="entry name" value="SOCS_box"/>
    <property type="match status" value="1"/>
</dbReference>
<accession>A0ABM1EEC7</accession>
<dbReference type="SUPFAM" id="SSF158235">
    <property type="entry name" value="SOCS box-like"/>
    <property type="match status" value="1"/>
</dbReference>